<dbReference type="GO" id="GO:0003677">
    <property type="term" value="F:DNA binding"/>
    <property type="evidence" value="ECO:0007669"/>
    <property type="project" value="UniProtKB-KW"/>
</dbReference>
<name>A0A5C5WHA2_9PLAN</name>
<evidence type="ECO:0000313" key="7">
    <source>
        <dbReference type="EMBL" id="TWT49927.1"/>
    </source>
</evidence>
<dbReference type="Gene3D" id="1.10.1740.10">
    <property type="match status" value="1"/>
</dbReference>
<evidence type="ECO:0000256" key="2">
    <source>
        <dbReference type="ARBA" id="ARBA00023015"/>
    </source>
</evidence>
<dbReference type="SUPFAM" id="SSF88659">
    <property type="entry name" value="Sigma3 and sigma4 domains of RNA polymerase sigma factors"/>
    <property type="match status" value="1"/>
</dbReference>
<dbReference type="EMBL" id="SIHI01000016">
    <property type="protein sequence ID" value="TWT49927.1"/>
    <property type="molecule type" value="Genomic_DNA"/>
</dbReference>
<proteinExistence type="inferred from homology"/>
<comment type="similarity">
    <text evidence="1">Belongs to the sigma-70 factor family. ECF subfamily.</text>
</comment>
<comment type="caution">
    <text evidence="7">The sequence shown here is derived from an EMBL/GenBank/DDBJ whole genome shotgun (WGS) entry which is preliminary data.</text>
</comment>
<dbReference type="Gene3D" id="1.10.10.2690">
    <property type="match status" value="1"/>
</dbReference>
<evidence type="ECO:0000313" key="8">
    <source>
        <dbReference type="Proteomes" id="UP000317243"/>
    </source>
</evidence>
<evidence type="ECO:0000256" key="5">
    <source>
        <dbReference type="ARBA" id="ARBA00023163"/>
    </source>
</evidence>
<evidence type="ECO:0000259" key="6">
    <source>
        <dbReference type="Pfam" id="PF04542"/>
    </source>
</evidence>
<keyword evidence="8" id="KW-1185">Reference proteome</keyword>
<dbReference type="InterPro" id="IPR039425">
    <property type="entry name" value="RNA_pol_sigma-70-like"/>
</dbReference>
<evidence type="ECO:0000256" key="3">
    <source>
        <dbReference type="ARBA" id="ARBA00023082"/>
    </source>
</evidence>
<dbReference type="RefSeq" id="WP_197441308.1">
    <property type="nucleotide sequence ID" value="NZ_SIHI01000016.1"/>
</dbReference>
<dbReference type="SUPFAM" id="SSF88946">
    <property type="entry name" value="Sigma2 domain of RNA polymerase sigma factors"/>
    <property type="match status" value="1"/>
</dbReference>
<keyword evidence="3" id="KW-0731">Sigma factor</keyword>
<reference evidence="7 8" key="1">
    <citation type="submission" date="2019-02" db="EMBL/GenBank/DDBJ databases">
        <title>Deep-cultivation of Planctomycetes and their phenomic and genomic characterization uncovers novel biology.</title>
        <authorList>
            <person name="Wiegand S."/>
            <person name="Jogler M."/>
            <person name="Boedeker C."/>
            <person name="Pinto D."/>
            <person name="Vollmers J."/>
            <person name="Rivas-Marin E."/>
            <person name="Kohn T."/>
            <person name="Peeters S.H."/>
            <person name="Heuer A."/>
            <person name="Rast P."/>
            <person name="Oberbeckmann S."/>
            <person name="Bunk B."/>
            <person name="Jeske O."/>
            <person name="Meyerdierks A."/>
            <person name="Storesund J.E."/>
            <person name="Kallscheuer N."/>
            <person name="Luecker S."/>
            <person name="Lage O.M."/>
            <person name="Pohl T."/>
            <person name="Merkel B.J."/>
            <person name="Hornburger P."/>
            <person name="Mueller R.-W."/>
            <person name="Bruemmer F."/>
            <person name="Labrenz M."/>
            <person name="Spormann A.M."/>
            <person name="Op Den Camp H."/>
            <person name="Overmann J."/>
            <person name="Amann R."/>
            <person name="Jetten M.S.M."/>
            <person name="Mascher T."/>
            <person name="Medema M.H."/>
            <person name="Devos D.P."/>
            <person name="Kaster A.-K."/>
            <person name="Ovreas L."/>
            <person name="Rohde M."/>
            <person name="Galperin M.Y."/>
            <person name="Jogler C."/>
        </authorList>
    </citation>
    <scope>NUCLEOTIDE SEQUENCE [LARGE SCALE GENOMIC DNA]</scope>
    <source>
        <strain evidence="7 8">KOR42</strain>
    </source>
</reference>
<keyword evidence="2" id="KW-0805">Transcription regulation</keyword>
<dbReference type="InterPro" id="IPR013324">
    <property type="entry name" value="RNA_pol_sigma_r3/r4-like"/>
</dbReference>
<dbReference type="NCBIfam" id="TIGR02937">
    <property type="entry name" value="sigma70-ECF"/>
    <property type="match status" value="1"/>
</dbReference>
<dbReference type="Pfam" id="PF04542">
    <property type="entry name" value="Sigma70_r2"/>
    <property type="match status" value="1"/>
</dbReference>
<dbReference type="GO" id="GO:0006352">
    <property type="term" value="P:DNA-templated transcription initiation"/>
    <property type="evidence" value="ECO:0007669"/>
    <property type="project" value="InterPro"/>
</dbReference>
<dbReference type="PANTHER" id="PTHR43133">
    <property type="entry name" value="RNA POLYMERASE ECF-TYPE SIGMA FACTO"/>
    <property type="match status" value="1"/>
</dbReference>
<gene>
    <name evidence="7" type="primary">sigW_8</name>
    <name evidence="7" type="ORF">KOR42_37450</name>
</gene>
<dbReference type="InterPro" id="IPR007627">
    <property type="entry name" value="RNA_pol_sigma70_r2"/>
</dbReference>
<dbReference type="AlphaFoldDB" id="A0A5C5WHA2"/>
<dbReference type="Proteomes" id="UP000317243">
    <property type="component" value="Unassembled WGS sequence"/>
</dbReference>
<keyword evidence="5" id="KW-0804">Transcription</keyword>
<dbReference type="GO" id="GO:0016987">
    <property type="term" value="F:sigma factor activity"/>
    <property type="evidence" value="ECO:0007669"/>
    <property type="project" value="UniProtKB-KW"/>
</dbReference>
<dbReference type="InterPro" id="IPR013325">
    <property type="entry name" value="RNA_pol_sigma_r2"/>
</dbReference>
<keyword evidence="4" id="KW-0238">DNA-binding</keyword>
<organism evidence="7 8">
    <name type="scientific">Thalassoglobus neptunius</name>
    <dbReference type="NCBI Taxonomy" id="1938619"/>
    <lineage>
        <taxon>Bacteria</taxon>
        <taxon>Pseudomonadati</taxon>
        <taxon>Planctomycetota</taxon>
        <taxon>Planctomycetia</taxon>
        <taxon>Planctomycetales</taxon>
        <taxon>Planctomycetaceae</taxon>
        <taxon>Thalassoglobus</taxon>
    </lineage>
</organism>
<accession>A0A5C5WHA2</accession>
<dbReference type="InterPro" id="IPR053721">
    <property type="entry name" value="Fimbrial_Adhesin_Reg"/>
</dbReference>
<evidence type="ECO:0000256" key="4">
    <source>
        <dbReference type="ARBA" id="ARBA00023125"/>
    </source>
</evidence>
<dbReference type="PANTHER" id="PTHR43133:SF8">
    <property type="entry name" value="RNA POLYMERASE SIGMA FACTOR HI_1459-RELATED"/>
    <property type="match status" value="1"/>
</dbReference>
<evidence type="ECO:0000256" key="1">
    <source>
        <dbReference type="ARBA" id="ARBA00010641"/>
    </source>
</evidence>
<feature type="domain" description="RNA polymerase sigma-70 region 2" evidence="6">
    <location>
        <begin position="29"/>
        <end position="97"/>
    </location>
</feature>
<protein>
    <submittedName>
        <fullName evidence="7">ECF RNA polymerase sigma factor SigW</fullName>
    </submittedName>
</protein>
<dbReference type="InterPro" id="IPR014284">
    <property type="entry name" value="RNA_pol_sigma-70_dom"/>
</dbReference>
<sequence>MSDLPTTRWSLLQRVQNADDNDAWREFLEIYQSAIYRYARRKGLQAADAEDLVQRVFASAAEKMKTWRLDRKSGSFRAWLLVVTRNAVVNAATRSRRHHSLTSVDVHAVPDGEIPSEEEAEIQLELRRATFRKVVEKIRDEFSDSTWMAFWRTAVDGHSKTDVAKELNISIGSLYAARSRVMKRLREGVLAMEDET</sequence>